<reference evidence="4" key="1">
    <citation type="submission" date="2018-05" db="EMBL/GenBank/DDBJ databases">
        <title>Leptospira yasudae sp. nov. and Leptospira stimsonii sp. nov., two pathogenic species of the genus Leptospira isolated from environmental sources.</title>
        <authorList>
            <person name="Casanovas-Massana A."/>
            <person name="Hamond C."/>
            <person name="Santos L.A."/>
            <person name="Hacker K.P."/>
            <person name="Balassiano I."/>
            <person name="Medeiros M.A."/>
            <person name="Reis M.G."/>
            <person name="Ko A.I."/>
            <person name="Wunder E.A."/>
        </authorList>
    </citation>
    <scope>NUCLEOTIDE SEQUENCE [LARGE SCALE GENOMIC DNA]</scope>
    <source>
        <strain evidence="4">B21</strain>
    </source>
</reference>
<dbReference type="Gene3D" id="1.10.10.2910">
    <property type="match status" value="1"/>
</dbReference>
<dbReference type="InterPro" id="IPR010982">
    <property type="entry name" value="Lambda_DNA-bd_dom_sf"/>
</dbReference>
<dbReference type="Gene3D" id="1.10.260.40">
    <property type="entry name" value="lambda repressor-like DNA-binding domains"/>
    <property type="match status" value="1"/>
</dbReference>
<dbReference type="CDD" id="cd00093">
    <property type="entry name" value="HTH_XRE"/>
    <property type="match status" value="1"/>
</dbReference>
<keyword evidence="4" id="KW-1185">Reference proteome</keyword>
<evidence type="ECO:0000313" key="4">
    <source>
        <dbReference type="Proteomes" id="UP000285569"/>
    </source>
</evidence>
<comment type="caution">
    <text evidence="3">The sequence shown here is derived from an EMBL/GenBank/DDBJ whole genome shotgun (WGS) entry which is preliminary data.</text>
</comment>
<dbReference type="InterPro" id="IPR010359">
    <property type="entry name" value="IrrE_HExxH"/>
</dbReference>
<dbReference type="Pfam" id="PF06114">
    <property type="entry name" value="Peptidase_M78"/>
    <property type="match status" value="1"/>
</dbReference>
<organism evidence="3 4">
    <name type="scientific">Leptospira yasudae</name>
    <dbReference type="NCBI Taxonomy" id="2202201"/>
    <lineage>
        <taxon>Bacteria</taxon>
        <taxon>Pseudomonadati</taxon>
        <taxon>Spirochaetota</taxon>
        <taxon>Spirochaetia</taxon>
        <taxon>Leptospirales</taxon>
        <taxon>Leptospiraceae</taxon>
        <taxon>Leptospira</taxon>
    </lineage>
</organism>
<dbReference type="PANTHER" id="PTHR43236:SF1">
    <property type="entry name" value="BLL7220 PROTEIN"/>
    <property type="match status" value="1"/>
</dbReference>
<dbReference type="PANTHER" id="PTHR43236">
    <property type="entry name" value="ANTITOXIN HIGA1"/>
    <property type="match status" value="1"/>
</dbReference>
<dbReference type="Pfam" id="PF13560">
    <property type="entry name" value="HTH_31"/>
    <property type="match status" value="1"/>
</dbReference>
<dbReference type="PROSITE" id="PS50943">
    <property type="entry name" value="HTH_CROC1"/>
    <property type="match status" value="1"/>
</dbReference>
<comment type="similarity">
    <text evidence="1">Belongs to the short-chain fatty acyl-CoA assimilation regulator (ScfR) family.</text>
</comment>
<dbReference type="SMART" id="SM00530">
    <property type="entry name" value="HTH_XRE"/>
    <property type="match status" value="1"/>
</dbReference>
<dbReference type="Proteomes" id="UP000285569">
    <property type="component" value="Unassembled WGS sequence"/>
</dbReference>
<dbReference type="SUPFAM" id="SSF47413">
    <property type="entry name" value="lambda repressor-like DNA-binding domains"/>
    <property type="match status" value="1"/>
</dbReference>
<evidence type="ECO:0000313" key="3">
    <source>
        <dbReference type="EMBL" id="RHX77495.1"/>
    </source>
</evidence>
<accession>A0ABX9LXB2</accession>
<protein>
    <recommendedName>
        <fullName evidence="2">HTH cro/C1-type domain-containing protein</fullName>
    </recommendedName>
</protein>
<dbReference type="InterPro" id="IPR052345">
    <property type="entry name" value="Rad_response_metalloprotease"/>
</dbReference>
<gene>
    <name evidence="3" type="ORF">DLM77_20965</name>
</gene>
<evidence type="ECO:0000256" key="1">
    <source>
        <dbReference type="ARBA" id="ARBA00007227"/>
    </source>
</evidence>
<dbReference type="RefSeq" id="WP_118957992.1">
    <property type="nucleotide sequence ID" value="NZ_QHCR01000015.1"/>
</dbReference>
<name>A0ABX9LXB2_9LEPT</name>
<reference evidence="3 4" key="2">
    <citation type="journal article" date="2020" name="Int. J. Syst. Evol. Microbiol.">
        <title>Leptospira yasudae sp. nov. and Leptospira stimsonii sp. nov., two new species of the pathogenic group isolated from environmental sources.</title>
        <authorList>
            <person name="Casanovas-Massana A."/>
            <person name="Hamond C."/>
            <person name="Santos L.A."/>
            <person name="de Oliveira D."/>
            <person name="Hacker K.P."/>
            <person name="Balassiano I."/>
            <person name="Costa F."/>
            <person name="Medeiros M.A."/>
            <person name="Reis M.G."/>
            <person name="Ko A.I."/>
            <person name="Wunder E.A."/>
        </authorList>
    </citation>
    <scope>NUCLEOTIDE SEQUENCE [LARGE SCALE GENOMIC DNA]</scope>
    <source>
        <strain evidence="3 4">B21</strain>
    </source>
</reference>
<proteinExistence type="inferred from homology"/>
<sequence>MLDTVSTFVGSRLEIARESRGLSQADLVRQSGFSQSQISKFESGEKVPSLSDIELFSKILDYPKNFFSKKIQNQEVHIDFFRKGKSVPAKTTRRIKAIVNRVRSELNTLFENIELDPFYSPEGISSNDPYYAAKEIRRLWKIPKGPVVNLLEIIESQGIPIVPFQFHEDEKFSGCAIQFQQEQPAIIFNRNHPMDRIRFSIAHELGHVFLHHFGNFEDSATPFEFRENLRESQANDFASEFLMPAEEIKNDLMRLSLDKLQSLKFKWRVSMAALVQRAKKLETIDQNRYIYFRKEFSARGWILDEPGKLPNEEPKLLKAATLLLMEEFQYSTEQIANELGLYSKEFSPIYLGKVSLKSIKSS</sequence>
<dbReference type="InterPro" id="IPR001387">
    <property type="entry name" value="Cro/C1-type_HTH"/>
</dbReference>
<dbReference type="EMBL" id="QHCR01000015">
    <property type="protein sequence ID" value="RHX77495.1"/>
    <property type="molecule type" value="Genomic_DNA"/>
</dbReference>
<feature type="domain" description="HTH cro/C1-type" evidence="2">
    <location>
        <begin position="13"/>
        <end position="67"/>
    </location>
</feature>
<evidence type="ECO:0000259" key="2">
    <source>
        <dbReference type="PROSITE" id="PS50943"/>
    </source>
</evidence>